<accession>A0A9P8PB50</accession>
<evidence type="ECO:0000256" key="3">
    <source>
        <dbReference type="ARBA" id="ARBA00004906"/>
    </source>
</evidence>
<dbReference type="RefSeq" id="XP_046062526.1">
    <property type="nucleotide sequence ID" value="XM_046202673.1"/>
</dbReference>
<dbReference type="AlphaFoldDB" id="A0A9P8PB50"/>
<evidence type="ECO:0000256" key="5">
    <source>
        <dbReference type="ARBA" id="ARBA00012483"/>
    </source>
</evidence>
<dbReference type="Proteomes" id="UP000769157">
    <property type="component" value="Unassembled WGS sequence"/>
</dbReference>
<evidence type="ECO:0000313" key="19">
    <source>
        <dbReference type="Proteomes" id="UP000769157"/>
    </source>
</evidence>
<protein>
    <recommendedName>
        <fullName evidence="5">RING-type E3 ubiquitin transferase</fullName>
        <ecNumber evidence="5">2.3.2.27</ecNumber>
    </recommendedName>
</protein>
<dbReference type="InterPro" id="IPR057992">
    <property type="entry name" value="TPR_SYVN1_N"/>
</dbReference>
<keyword evidence="8" id="KW-0479">Metal-binding</keyword>
<comment type="catalytic activity">
    <reaction evidence="1">
        <text>S-ubiquitinyl-[E2 ubiquitin-conjugating enzyme]-L-cysteine + [acceptor protein]-L-lysine = [E2 ubiquitin-conjugating enzyme]-L-cysteine + N(6)-ubiquitinyl-[acceptor protein]-L-lysine.</text>
        <dbReference type="EC" id="2.3.2.27"/>
    </reaction>
</comment>
<dbReference type="GO" id="GO:0043161">
    <property type="term" value="P:proteasome-mediated ubiquitin-dependent protein catabolic process"/>
    <property type="evidence" value="ECO:0007669"/>
    <property type="project" value="TreeGrafter"/>
</dbReference>
<dbReference type="Pfam" id="PF13639">
    <property type="entry name" value="zf-RING_2"/>
    <property type="match status" value="1"/>
</dbReference>
<evidence type="ECO:0000256" key="9">
    <source>
        <dbReference type="ARBA" id="ARBA00022771"/>
    </source>
</evidence>
<keyword evidence="7 16" id="KW-0812">Transmembrane</keyword>
<dbReference type="CDD" id="cd16479">
    <property type="entry name" value="RING-H2_synoviolin"/>
    <property type="match status" value="1"/>
</dbReference>
<keyword evidence="11" id="KW-0256">Endoplasmic reticulum</keyword>
<dbReference type="InterPro" id="IPR050731">
    <property type="entry name" value="HRD1_E3_ubiq-ligases"/>
</dbReference>
<dbReference type="GO" id="GO:0061630">
    <property type="term" value="F:ubiquitin protein ligase activity"/>
    <property type="evidence" value="ECO:0007669"/>
    <property type="project" value="UniProtKB-EC"/>
</dbReference>
<evidence type="ECO:0000256" key="10">
    <source>
        <dbReference type="ARBA" id="ARBA00022786"/>
    </source>
</evidence>
<evidence type="ECO:0000256" key="7">
    <source>
        <dbReference type="ARBA" id="ARBA00022692"/>
    </source>
</evidence>
<dbReference type="Gene3D" id="3.30.40.10">
    <property type="entry name" value="Zinc/RING finger domain, C3HC4 (zinc finger)"/>
    <property type="match status" value="1"/>
</dbReference>
<evidence type="ECO:0000259" key="17">
    <source>
        <dbReference type="PROSITE" id="PS50089"/>
    </source>
</evidence>
<feature type="domain" description="RING-type" evidence="17">
    <location>
        <begin position="299"/>
        <end position="346"/>
    </location>
</feature>
<dbReference type="PROSITE" id="PS50089">
    <property type="entry name" value="ZF_RING_2"/>
    <property type="match status" value="1"/>
</dbReference>
<dbReference type="EMBL" id="JAEUBE010000158">
    <property type="protein sequence ID" value="KAH3668112.1"/>
    <property type="molecule type" value="Genomic_DNA"/>
</dbReference>
<dbReference type="GO" id="GO:0005789">
    <property type="term" value="C:endoplasmic reticulum membrane"/>
    <property type="evidence" value="ECO:0007669"/>
    <property type="project" value="UniProtKB-SubCell"/>
</dbReference>
<keyword evidence="13 16" id="KW-1133">Transmembrane helix</keyword>
<evidence type="ECO:0000256" key="2">
    <source>
        <dbReference type="ARBA" id="ARBA00004477"/>
    </source>
</evidence>
<evidence type="ECO:0000256" key="12">
    <source>
        <dbReference type="ARBA" id="ARBA00022833"/>
    </source>
</evidence>
<feature type="transmembrane region" description="Helical" evidence="16">
    <location>
        <begin position="103"/>
        <end position="122"/>
    </location>
</feature>
<evidence type="ECO:0000256" key="15">
    <source>
        <dbReference type="PROSITE-ProRule" id="PRU00175"/>
    </source>
</evidence>
<dbReference type="OrthoDB" id="7759664at2759"/>
<feature type="transmembrane region" description="Helical" evidence="16">
    <location>
        <begin position="166"/>
        <end position="188"/>
    </location>
</feature>
<evidence type="ECO:0000256" key="1">
    <source>
        <dbReference type="ARBA" id="ARBA00000900"/>
    </source>
</evidence>
<reference evidence="18" key="1">
    <citation type="journal article" date="2021" name="Open Biol.">
        <title>Shared evolutionary footprints suggest mitochondrial oxidative damage underlies multiple complex I losses in fungi.</title>
        <authorList>
            <person name="Schikora-Tamarit M.A."/>
            <person name="Marcet-Houben M."/>
            <person name="Nosek J."/>
            <person name="Gabaldon T."/>
        </authorList>
    </citation>
    <scope>NUCLEOTIDE SEQUENCE</scope>
    <source>
        <strain evidence="18">CBS6075</strain>
    </source>
</reference>
<keyword evidence="19" id="KW-1185">Reference proteome</keyword>
<dbReference type="GO" id="GO:0008270">
    <property type="term" value="F:zinc ion binding"/>
    <property type="evidence" value="ECO:0007669"/>
    <property type="project" value="UniProtKB-KW"/>
</dbReference>
<dbReference type="EC" id="2.3.2.27" evidence="5"/>
<keyword evidence="12" id="KW-0862">Zinc</keyword>
<keyword evidence="14 16" id="KW-0472">Membrane</keyword>
<evidence type="ECO:0000256" key="16">
    <source>
        <dbReference type="SAM" id="Phobius"/>
    </source>
</evidence>
<feature type="transmembrane region" description="Helical" evidence="16">
    <location>
        <begin position="7"/>
        <end position="26"/>
    </location>
</feature>
<evidence type="ECO:0000256" key="11">
    <source>
        <dbReference type="ARBA" id="ARBA00022824"/>
    </source>
</evidence>
<organism evidence="18 19">
    <name type="scientific">Ogataea philodendri</name>
    <dbReference type="NCBI Taxonomy" id="1378263"/>
    <lineage>
        <taxon>Eukaryota</taxon>
        <taxon>Fungi</taxon>
        <taxon>Dikarya</taxon>
        <taxon>Ascomycota</taxon>
        <taxon>Saccharomycotina</taxon>
        <taxon>Pichiomycetes</taxon>
        <taxon>Pichiales</taxon>
        <taxon>Pichiaceae</taxon>
        <taxon>Ogataea</taxon>
    </lineage>
</organism>
<dbReference type="SUPFAM" id="SSF57850">
    <property type="entry name" value="RING/U-box"/>
    <property type="match status" value="1"/>
</dbReference>
<dbReference type="PANTHER" id="PTHR22763:SF184">
    <property type="entry name" value="E3 UBIQUITIN-PROTEIN LIGASE SYNOVIOLIN"/>
    <property type="match status" value="1"/>
</dbReference>
<dbReference type="InterPro" id="IPR001841">
    <property type="entry name" value="Znf_RING"/>
</dbReference>
<evidence type="ECO:0000313" key="18">
    <source>
        <dbReference type="EMBL" id="KAH3668112.1"/>
    </source>
</evidence>
<name>A0A9P8PB50_9ASCO</name>
<evidence type="ECO:0000256" key="8">
    <source>
        <dbReference type="ARBA" id="ARBA00022723"/>
    </source>
</evidence>
<proteinExistence type="inferred from homology"/>
<feature type="transmembrane region" description="Helical" evidence="16">
    <location>
        <begin position="134"/>
        <end position="154"/>
    </location>
</feature>
<dbReference type="Pfam" id="PF25563">
    <property type="entry name" value="TPR_SYVN1_N"/>
    <property type="match status" value="1"/>
</dbReference>
<dbReference type="PANTHER" id="PTHR22763">
    <property type="entry name" value="RING ZINC FINGER PROTEIN"/>
    <property type="match status" value="1"/>
</dbReference>
<evidence type="ECO:0000256" key="14">
    <source>
        <dbReference type="ARBA" id="ARBA00023136"/>
    </source>
</evidence>
<evidence type="ECO:0000256" key="6">
    <source>
        <dbReference type="ARBA" id="ARBA00022679"/>
    </source>
</evidence>
<evidence type="ECO:0000256" key="13">
    <source>
        <dbReference type="ARBA" id="ARBA00022989"/>
    </source>
</evidence>
<comment type="pathway">
    <text evidence="3">Protein modification; protein ubiquitination.</text>
</comment>
<keyword evidence="9 15" id="KW-0863">Zinc-finger</keyword>
<reference evidence="18" key="2">
    <citation type="submission" date="2021-01" db="EMBL/GenBank/DDBJ databases">
        <authorList>
            <person name="Schikora-Tamarit M.A."/>
        </authorList>
    </citation>
    <scope>NUCLEOTIDE SEQUENCE</scope>
    <source>
        <strain evidence="18">CBS6075</strain>
    </source>
</reference>
<keyword evidence="6" id="KW-0808">Transferase</keyword>
<feature type="transmembrane region" description="Helical" evidence="16">
    <location>
        <begin position="46"/>
        <end position="67"/>
    </location>
</feature>
<keyword evidence="10" id="KW-0833">Ubl conjugation pathway</keyword>
<gene>
    <name evidence="18" type="ORF">OGAPHI_001866</name>
</gene>
<dbReference type="GeneID" id="70233833"/>
<dbReference type="InterPro" id="IPR058051">
    <property type="entry name" value="Znf_RING_synoviolin"/>
</dbReference>
<dbReference type="InterPro" id="IPR013083">
    <property type="entry name" value="Znf_RING/FYVE/PHD"/>
</dbReference>
<comment type="caution">
    <text evidence="18">The sequence shown here is derived from an EMBL/GenBank/DDBJ whole genome shotgun (WGS) entry which is preliminary data.</text>
</comment>
<evidence type="ECO:0000256" key="4">
    <source>
        <dbReference type="ARBA" id="ARBA00010089"/>
    </source>
</evidence>
<feature type="transmembrane region" description="Helical" evidence="16">
    <location>
        <begin position="226"/>
        <end position="246"/>
    </location>
</feature>
<sequence length="406" mass="47042">MILHVKFALYALLSSAMAAYMVYDALLERPNYYSAGMKMCRGPHLMAIGNWLLVMAITVGKLLQVLLFGELRIIEMEHIYERSWFMITNMLMTVAVHRKENTLLLGVLASGLLFMKCFHWILEDRLEMLIQQKRTLRSTVFNRNIAVLVLFIYLDNKIVRSCINRSFIHSADVFLIFGLDFFVVYLNILDSTWNFALNLIELIYLNRNPEEDAWESKIWLSKIGSFILNLIKGVSVLFLFVGLIYAHRLPVNFARDMYTSIARLVKQFKDILYLVKAARNLKNNVLNASESDLERDDICIICRDDMEIIADKNHRMAPKKLHCGHVLHYGCLKSWLGRSHVCPTCRRNVFEDRPKQKEKTTINIPRNAFIPPDWTVLPATRAGSNSYTIQVNSQTVAQLRTRTQIE</sequence>
<comment type="subcellular location">
    <subcellularLocation>
        <location evidence="2">Endoplasmic reticulum membrane</location>
        <topology evidence="2">Multi-pass membrane protein</topology>
    </subcellularLocation>
</comment>
<comment type="similarity">
    <text evidence="4">Belongs to the HRD1 family.</text>
</comment>
<dbReference type="GO" id="GO:0036503">
    <property type="term" value="P:ERAD pathway"/>
    <property type="evidence" value="ECO:0007669"/>
    <property type="project" value="TreeGrafter"/>
</dbReference>
<dbReference type="SMART" id="SM00184">
    <property type="entry name" value="RING"/>
    <property type="match status" value="1"/>
</dbReference>